<feature type="transmembrane region" description="Helical" evidence="6">
    <location>
        <begin position="63"/>
        <end position="84"/>
    </location>
</feature>
<evidence type="ECO:0000256" key="5">
    <source>
        <dbReference type="ARBA" id="ARBA00023136"/>
    </source>
</evidence>
<keyword evidence="9" id="KW-1185">Reference proteome</keyword>
<evidence type="ECO:0000256" key="6">
    <source>
        <dbReference type="SAM" id="Phobius"/>
    </source>
</evidence>
<dbReference type="GO" id="GO:0097272">
    <property type="term" value="P:ammonium homeostasis"/>
    <property type="evidence" value="ECO:0007669"/>
    <property type="project" value="TreeGrafter"/>
</dbReference>
<accession>A0AAN5I9Y8</accession>
<evidence type="ECO:0000256" key="3">
    <source>
        <dbReference type="ARBA" id="ARBA00022692"/>
    </source>
</evidence>
<evidence type="ECO:0000259" key="7">
    <source>
        <dbReference type="Pfam" id="PF00909"/>
    </source>
</evidence>
<comment type="subcellular location">
    <subcellularLocation>
        <location evidence="1">Membrane</location>
        <topology evidence="1">Multi-pass membrane protein</topology>
    </subcellularLocation>
</comment>
<feature type="domain" description="Ammonium transporter AmtB-like" evidence="7">
    <location>
        <begin position="50"/>
        <end position="430"/>
    </location>
</feature>
<dbReference type="Gene3D" id="1.10.3430.10">
    <property type="entry name" value="Ammonium transporter AmtB like domains"/>
    <property type="match status" value="1"/>
</dbReference>
<sequence>SWVSMDDKWATKIWTLVHKYQFTVFMIAIHVLFIVLFGVFTRFNEKYAMPGNFTYNTFSDTKYPNFADTHMMIFVGFGFLMTFLKRYGFSAIAMNMLCACVTIEWAVLVRGFMSEGYAKTGYIQLNIEQFLKADYCAANNLISLGVMLGKLSPIQYVIMILIETPAHQATEILVKDVFRINDSGDSIVVHIFGCYFGIACTLFFAKKQQRAHHNERGMYHAEILAFIGSLFLWVWWPSFNAGTAEPAEAYLRAIINTLLSLVGCTVATFITSQMCEPNKRFSMVHLTNSTLTGGVAIGTTANVVLDPILALAIGSVSGVISTLGYIYLSPLLSSRFRIHDTCGVHNIHGLPGLLSGLFSAVMAVAYSKEQFGASLAHIYPAIAKDGRTESTQALMQLAGLFTCLGISLVIGSLTGLVLRLPFLNQVREEGMYSDADYFHIPEDYEITTRLVDRFKVIDELEQETKLRRITPGSMSPA</sequence>
<feature type="transmembrane region" description="Helical" evidence="6">
    <location>
        <begin position="20"/>
        <end position="43"/>
    </location>
</feature>
<keyword evidence="3 6" id="KW-0812">Transmembrane</keyword>
<proteinExistence type="inferred from homology"/>
<evidence type="ECO:0000256" key="1">
    <source>
        <dbReference type="ARBA" id="ARBA00004141"/>
    </source>
</evidence>
<dbReference type="EMBL" id="BTRK01000006">
    <property type="protein sequence ID" value="GMR58197.1"/>
    <property type="molecule type" value="Genomic_DNA"/>
</dbReference>
<comment type="similarity">
    <text evidence="2">Belongs to the ammonium transporter (TC 2.A.49) family. Rh subfamily.</text>
</comment>
<keyword evidence="5 6" id="KW-0472">Membrane</keyword>
<dbReference type="GO" id="GO:0005886">
    <property type="term" value="C:plasma membrane"/>
    <property type="evidence" value="ECO:0007669"/>
    <property type="project" value="InterPro"/>
</dbReference>
<evidence type="ECO:0000256" key="4">
    <source>
        <dbReference type="ARBA" id="ARBA00022989"/>
    </source>
</evidence>
<dbReference type="AlphaFoldDB" id="A0AAN5I9Y8"/>
<dbReference type="PANTHER" id="PTHR11730:SF60">
    <property type="entry name" value="RH50, ISOFORM D"/>
    <property type="match status" value="1"/>
</dbReference>
<dbReference type="Pfam" id="PF00909">
    <property type="entry name" value="Ammonium_transp"/>
    <property type="match status" value="1"/>
</dbReference>
<feature type="transmembrane region" description="Helical" evidence="6">
    <location>
        <begin position="283"/>
        <end position="302"/>
    </location>
</feature>
<evidence type="ECO:0000313" key="9">
    <source>
        <dbReference type="Proteomes" id="UP001328107"/>
    </source>
</evidence>
<feature type="transmembrane region" description="Helical" evidence="6">
    <location>
        <begin position="349"/>
        <end position="367"/>
    </location>
</feature>
<feature type="transmembrane region" description="Helical" evidence="6">
    <location>
        <begin position="397"/>
        <end position="418"/>
    </location>
</feature>
<evidence type="ECO:0000256" key="2">
    <source>
        <dbReference type="ARBA" id="ARBA00011036"/>
    </source>
</evidence>
<feature type="transmembrane region" description="Helical" evidence="6">
    <location>
        <begin position="308"/>
        <end position="328"/>
    </location>
</feature>
<dbReference type="PANTHER" id="PTHR11730">
    <property type="entry name" value="AMMONIUM TRANSPORTER"/>
    <property type="match status" value="1"/>
</dbReference>
<dbReference type="GO" id="GO:0008519">
    <property type="term" value="F:ammonium channel activity"/>
    <property type="evidence" value="ECO:0007669"/>
    <property type="project" value="InterPro"/>
</dbReference>
<dbReference type="PRINTS" id="PR00342">
    <property type="entry name" value="RHESUSRHD"/>
</dbReference>
<dbReference type="InterPro" id="IPR024041">
    <property type="entry name" value="NH4_transpt_AmtB-like_dom"/>
</dbReference>
<organism evidence="8 9">
    <name type="scientific">Pristionchus mayeri</name>
    <dbReference type="NCBI Taxonomy" id="1317129"/>
    <lineage>
        <taxon>Eukaryota</taxon>
        <taxon>Metazoa</taxon>
        <taxon>Ecdysozoa</taxon>
        <taxon>Nematoda</taxon>
        <taxon>Chromadorea</taxon>
        <taxon>Rhabditida</taxon>
        <taxon>Rhabditina</taxon>
        <taxon>Diplogasteromorpha</taxon>
        <taxon>Diplogasteroidea</taxon>
        <taxon>Neodiplogasteridae</taxon>
        <taxon>Pristionchus</taxon>
    </lineage>
</organism>
<feature type="transmembrane region" description="Helical" evidence="6">
    <location>
        <begin position="91"/>
        <end position="113"/>
    </location>
</feature>
<comment type="caution">
    <text evidence="8">The sequence shown here is derived from an EMBL/GenBank/DDBJ whole genome shotgun (WGS) entry which is preliminary data.</text>
</comment>
<name>A0AAN5I9Y8_9BILA</name>
<dbReference type="InterPro" id="IPR002229">
    <property type="entry name" value="RhesusRHD"/>
</dbReference>
<dbReference type="SUPFAM" id="SSF111352">
    <property type="entry name" value="Ammonium transporter"/>
    <property type="match status" value="1"/>
</dbReference>
<reference evidence="9" key="1">
    <citation type="submission" date="2022-10" db="EMBL/GenBank/DDBJ databases">
        <title>Genome assembly of Pristionchus species.</title>
        <authorList>
            <person name="Yoshida K."/>
            <person name="Sommer R.J."/>
        </authorList>
    </citation>
    <scope>NUCLEOTIDE SEQUENCE [LARGE SCALE GENOMIC DNA]</scope>
    <source>
        <strain evidence="9">RS5460</strain>
    </source>
</reference>
<gene>
    <name evidence="8" type="ORF">PMAYCL1PPCAC_28392</name>
</gene>
<feature type="non-terminal residue" evidence="8">
    <location>
        <position position="1"/>
    </location>
</feature>
<keyword evidence="4 6" id="KW-1133">Transmembrane helix</keyword>
<evidence type="ECO:0000313" key="8">
    <source>
        <dbReference type="EMBL" id="GMR58197.1"/>
    </source>
</evidence>
<feature type="transmembrane region" description="Helical" evidence="6">
    <location>
        <begin position="249"/>
        <end position="271"/>
    </location>
</feature>
<protein>
    <recommendedName>
        <fullName evidence="7">Ammonium transporter AmtB-like domain-containing protein</fullName>
    </recommendedName>
</protein>
<dbReference type="Proteomes" id="UP001328107">
    <property type="component" value="Unassembled WGS sequence"/>
</dbReference>
<feature type="transmembrane region" description="Helical" evidence="6">
    <location>
        <begin position="217"/>
        <end position="237"/>
    </location>
</feature>
<feature type="transmembrane region" description="Helical" evidence="6">
    <location>
        <begin position="187"/>
        <end position="205"/>
    </location>
</feature>
<dbReference type="InterPro" id="IPR029020">
    <property type="entry name" value="Ammonium/urea_transptr"/>
</dbReference>